<dbReference type="InterPro" id="IPR021638">
    <property type="entry name" value="DUF3244"/>
</dbReference>
<keyword evidence="1" id="KW-0732">Signal</keyword>
<dbReference type="RefSeq" id="WP_149950069.1">
    <property type="nucleotide sequence ID" value="NZ_CAXUGF010000002.1"/>
</dbReference>
<feature type="signal peptide" evidence="1">
    <location>
        <begin position="1"/>
        <end position="20"/>
    </location>
</feature>
<comment type="caution">
    <text evidence="2">The sequence shown here is derived from an EMBL/GenBank/DDBJ whole genome shotgun (WGS) entry which is preliminary data.</text>
</comment>
<sequence>MKLKLILCLLGVFSLLKVNAALGIGNDEISEKVLIEMKGNDVPFDILTNGDLGDHRSVQPLIPIFVMLDGSNNTLDLYFEQAIGEVDVTISQNGVVLYFSSEYIQTSVLKNIQLELDVSGSFLIEIEGKNGAYACGQFELFI</sequence>
<proteinExistence type="predicted"/>
<name>A0A5M6A6P9_9BACE</name>
<reference evidence="2 3" key="1">
    <citation type="journal article" date="2019" name="Nat. Med.">
        <title>A library of human gut bacterial isolates paired with longitudinal multiomics data enables mechanistic microbiome research.</title>
        <authorList>
            <person name="Poyet M."/>
            <person name="Groussin M."/>
            <person name="Gibbons S.M."/>
            <person name="Avila-Pacheco J."/>
            <person name="Jiang X."/>
            <person name="Kearney S.M."/>
            <person name="Perrotta A.R."/>
            <person name="Berdy B."/>
            <person name="Zhao S."/>
            <person name="Lieberman T.D."/>
            <person name="Swanson P.K."/>
            <person name="Smith M."/>
            <person name="Roesemann S."/>
            <person name="Alexander J.E."/>
            <person name="Rich S.A."/>
            <person name="Livny J."/>
            <person name="Vlamakis H."/>
            <person name="Clish C."/>
            <person name="Bullock K."/>
            <person name="Deik A."/>
            <person name="Scott J."/>
            <person name="Pierce K.A."/>
            <person name="Xavier R.J."/>
            <person name="Alm E.J."/>
        </authorList>
    </citation>
    <scope>NUCLEOTIDE SEQUENCE [LARGE SCALE GENOMIC DNA]</scope>
    <source>
        <strain evidence="2 3">BIOML-A7</strain>
    </source>
</reference>
<feature type="chain" id="PRO_5024375993" evidence="1">
    <location>
        <begin position="21"/>
        <end position="142"/>
    </location>
</feature>
<gene>
    <name evidence="2" type="ORF">F2Y86_16465</name>
</gene>
<evidence type="ECO:0000313" key="2">
    <source>
        <dbReference type="EMBL" id="KAA5407128.1"/>
    </source>
</evidence>
<protein>
    <submittedName>
        <fullName evidence="2">DUF3244 domain-containing protein</fullName>
    </submittedName>
</protein>
<dbReference type="Pfam" id="PF11589">
    <property type="entry name" value="DUF3244"/>
    <property type="match status" value="1"/>
</dbReference>
<dbReference type="Proteomes" id="UP000325055">
    <property type="component" value="Unassembled WGS sequence"/>
</dbReference>
<dbReference type="Gene3D" id="2.60.40.3080">
    <property type="match status" value="1"/>
</dbReference>
<dbReference type="AlphaFoldDB" id="A0A5M6A6P9"/>
<accession>A0A5M6A6P9</accession>
<organism evidence="2 3">
    <name type="scientific">Bacteroides cellulosilyticus</name>
    <dbReference type="NCBI Taxonomy" id="246787"/>
    <lineage>
        <taxon>Bacteria</taxon>
        <taxon>Pseudomonadati</taxon>
        <taxon>Bacteroidota</taxon>
        <taxon>Bacteroidia</taxon>
        <taxon>Bacteroidales</taxon>
        <taxon>Bacteroidaceae</taxon>
        <taxon>Bacteroides</taxon>
    </lineage>
</organism>
<dbReference type="EMBL" id="VVYW01000013">
    <property type="protein sequence ID" value="KAA5407128.1"/>
    <property type="molecule type" value="Genomic_DNA"/>
</dbReference>
<evidence type="ECO:0000313" key="3">
    <source>
        <dbReference type="Proteomes" id="UP000325055"/>
    </source>
</evidence>
<evidence type="ECO:0000256" key="1">
    <source>
        <dbReference type="SAM" id="SignalP"/>
    </source>
</evidence>